<evidence type="ECO:0000313" key="2">
    <source>
        <dbReference type="Proteomes" id="UP001159363"/>
    </source>
</evidence>
<dbReference type="EMBL" id="JARBHB010000002">
    <property type="protein sequence ID" value="KAJ8891818.1"/>
    <property type="molecule type" value="Genomic_DNA"/>
</dbReference>
<protein>
    <submittedName>
        <fullName evidence="1">Uncharacterized protein</fullName>
    </submittedName>
</protein>
<name>A0ABQ9I772_9NEOP</name>
<dbReference type="Proteomes" id="UP001159363">
    <property type="component" value="Chromosome 2"/>
</dbReference>
<accession>A0ABQ9I772</accession>
<gene>
    <name evidence="1" type="ORF">PR048_004372</name>
</gene>
<evidence type="ECO:0000313" key="1">
    <source>
        <dbReference type="EMBL" id="KAJ8891818.1"/>
    </source>
</evidence>
<proteinExistence type="predicted"/>
<sequence>MVCKMSFMSIHGLKNHRGRVNNTVSKLKAHVGTPTLDQRGRHQNRPKRCSDEAISGVHDNIKAIPKYKSHYSRFQNPQRVYLGNTCKTCDSFQCLIDNGSEREKPAAPTAKELHLRYADSLKSKLEELSDLAKEDPTIHVISVDLQQTLPTSKLSCGPAFYSRELWIYNEVFTIVVKIWDICFYGMKVLQVEAVMKLEAAF</sequence>
<organism evidence="1 2">
    <name type="scientific">Dryococelus australis</name>
    <dbReference type="NCBI Taxonomy" id="614101"/>
    <lineage>
        <taxon>Eukaryota</taxon>
        <taxon>Metazoa</taxon>
        <taxon>Ecdysozoa</taxon>
        <taxon>Arthropoda</taxon>
        <taxon>Hexapoda</taxon>
        <taxon>Insecta</taxon>
        <taxon>Pterygota</taxon>
        <taxon>Neoptera</taxon>
        <taxon>Polyneoptera</taxon>
        <taxon>Phasmatodea</taxon>
        <taxon>Verophasmatodea</taxon>
        <taxon>Anareolatae</taxon>
        <taxon>Phasmatidae</taxon>
        <taxon>Eurycanthinae</taxon>
        <taxon>Dryococelus</taxon>
    </lineage>
</organism>
<comment type="caution">
    <text evidence="1">The sequence shown here is derived from an EMBL/GenBank/DDBJ whole genome shotgun (WGS) entry which is preliminary data.</text>
</comment>
<keyword evidence="2" id="KW-1185">Reference proteome</keyword>
<reference evidence="1 2" key="1">
    <citation type="submission" date="2023-02" db="EMBL/GenBank/DDBJ databases">
        <title>LHISI_Scaffold_Assembly.</title>
        <authorList>
            <person name="Stuart O.P."/>
            <person name="Cleave R."/>
            <person name="Magrath M.J.L."/>
            <person name="Mikheyev A.S."/>
        </authorList>
    </citation>
    <scope>NUCLEOTIDE SEQUENCE [LARGE SCALE GENOMIC DNA]</scope>
    <source>
        <strain evidence="1">Daus_M_001</strain>
        <tissue evidence="1">Leg muscle</tissue>
    </source>
</reference>